<accession>A0AAE9J844</accession>
<dbReference type="AlphaFoldDB" id="A0AAE9J844"/>
<evidence type="ECO:0000256" key="1">
    <source>
        <dbReference type="SAM" id="MobiDB-lite"/>
    </source>
</evidence>
<dbReference type="Proteomes" id="UP000829354">
    <property type="component" value="Chromosome II"/>
</dbReference>
<protein>
    <submittedName>
        <fullName evidence="2">Uncharacterized protein</fullName>
    </submittedName>
</protein>
<reference evidence="2 3" key="1">
    <citation type="submission" date="2022-04" db="EMBL/GenBank/DDBJ databases">
        <title>Chromosome-level reference genomes for two strains of Caenorhabditis briggsae: an improved platform for comparative genomics.</title>
        <authorList>
            <person name="Stevens L."/>
            <person name="Andersen E."/>
        </authorList>
    </citation>
    <scope>NUCLEOTIDE SEQUENCE [LARGE SCALE GENOMIC DNA]</scope>
    <source>
        <strain evidence="2">VX34</strain>
        <tissue evidence="2">Whole-organism</tissue>
    </source>
</reference>
<evidence type="ECO:0000313" key="2">
    <source>
        <dbReference type="EMBL" id="UMM20039.1"/>
    </source>
</evidence>
<gene>
    <name evidence="2" type="ORF">L5515_015408</name>
</gene>
<feature type="compositionally biased region" description="Polar residues" evidence="1">
    <location>
        <begin position="1"/>
        <end position="11"/>
    </location>
</feature>
<feature type="region of interest" description="Disordered" evidence="1">
    <location>
        <begin position="199"/>
        <end position="225"/>
    </location>
</feature>
<dbReference type="EMBL" id="CP092621">
    <property type="protein sequence ID" value="UMM20039.1"/>
    <property type="molecule type" value="Genomic_DNA"/>
</dbReference>
<feature type="compositionally biased region" description="Polar residues" evidence="1">
    <location>
        <begin position="49"/>
        <end position="77"/>
    </location>
</feature>
<organism evidence="2 3">
    <name type="scientific">Caenorhabditis briggsae</name>
    <dbReference type="NCBI Taxonomy" id="6238"/>
    <lineage>
        <taxon>Eukaryota</taxon>
        <taxon>Metazoa</taxon>
        <taxon>Ecdysozoa</taxon>
        <taxon>Nematoda</taxon>
        <taxon>Chromadorea</taxon>
        <taxon>Rhabditida</taxon>
        <taxon>Rhabditina</taxon>
        <taxon>Rhabditomorpha</taxon>
        <taxon>Rhabditoidea</taxon>
        <taxon>Rhabditidae</taxon>
        <taxon>Peloderinae</taxon>
        <taxon>Caenorhabditis</taxon>
    </lineage>
</organism>
<evidence type="ECO:0000313" key="3">
    <source>
        <dbReference type="Proteomes" id="UP000829354"/>
    </source>
</evidence>
<keyword evidence="3" id="KW-1185">Reference proteome</keyword>
<name>A0AAE9J844_CAEBR</name>
<feature type="region of interest" description="Disordered" evidence="1">
    <location>
        <begin position="1"/>
        <end position="82"/>
    </location>
</feature>
<sequence length="394" mass="45460">MSFQANSSTPIVQPLPANVQNLRRAAPNHHQMQEDQPANKRARMLDPMDQQTETDGWTHQQQSPQNLGQAGSSPSNHQEGDILASQPAPMLMDHEEQLHPGFFQGPLVPTELLLQNQEADPEEPEGCPRFRCKKLERTVNRLRQERNDYKNKCEKYKDYKRKYKTTVAENEELKDYKKQCEAMAAEMRKLKEENEKLKKNGIAVPSPLTPDSLAEQQPSTSSSVPVRTIKEEPIDYEDSEPLPSVDKTAQWIESLLQDEDFQMIRNPNALHEIPKDGFKDRKDALIFLMSNTPESYQFENNNADFKNYVFNQDNYKIVPQDVPRLRRVDFFYKSIKKDGSTWKSLNKTEKQQWKDSIKKLAAMRDEQVKVGLIKILNVDSIVPTSLPQLLPVQQ</sequence>
<feature type="compositionally biased region" description="Polar residues" evidence="1">
    <location>
        <begin position="214"/>
        <end position="225"/>
    </location>
</feature>
<proteinExistence type="predicted"/>